<proteinExistence type="inferred from homology"/>
<dbReference type="GO" id="GO:0003676">
    <property type="term" value="F:nucleic acid binding"/>
    <property type="evidence" value="ECO:0007669"/>
    <property type="project" value="InterPro"/>
</dbReference>
<sequence length="411" mass="45181">MTQTNNVVPSFNALGIAPELLGILNRLQFNSPTPIQHQCIPAALDGKDIVGIAQTGTGKTLAFGVPMLQLLSQNNGQGLILLPTRELALQVNEVLQNIGRSFGLRTAVLIGGASSHGQIMDIRREPHILVSTPGRLIDLARQKKLSLKKVNMVVLDEADRMLDIGFMPAIKQIFGILPRERQTLMFSATMPSAIAEIAARYMKMPLRIEVAPSGTAAKNVEQELFIISKEAKIQLLDKILSDTSGTVLVFSRTKFGAKKITTNVRAMGHAAIEIHSNKSLAQRKAALEGFKSGRFRVLVATDIASRGIDVKDISLVVNYDLPDNAEGYIHRIGRTGRADKFGKAVSFATPEERRDVRDIERLIKKTIPVLALPILPPRRAVYVGVDRGNSRGQNNRPFNGRNRNRNFGRHQ</sequence>
<protein>
    <recommendedName>
        <fullName evidence="14">DEAD/DEAH box helicase</fullName>
    </recommendedName>
</protein>
<feature type="compositionally biased region" description="Basic residues" evidence="8">
    <location>
        <begin position="402"/>
        <end position="411"/>
    </location>
</feature>
<dbReference type="Pfam" id="PF00271">
    <property type="entry name" value="Helicase_C"/>
    <property type="match status" value="1"/>
</dbReference>
<evidence type="ECO:0000256" key="6">
    <source>
        <dbReference type="PROSITE-ProRule" id="PRU00552"/>
    </source>
</evidence>
<dbReference type="Proteomes" id="UP000177407">
    <property type="component" value="Unassembled WGS sequence"/>
</dbReference>
<dbReference type="PANTHER" id="PTHR47959">
    <property type="entry name" value="ATP-DEPENDENT RNA HELICASE RHLE-RELATED"/>
    <property type="match status" value="1"/>
</dbReference>
<gene>
    <name evidence="12" type="ORF">A2257_04200</name>
</gene>
<dbReference type="InterPro" id="IPR027417">
    <property type="entry name" value="P-loop_NTPase"/>
</dbReference>
<evidence type="ECO:0000256" key="7">
    <source>
        <dbReference type="RuleBase" id="RU000492"/>
    </source>
</evidence>
<dbReference type="InterPro" id="IPR014001">
    <property type="entry name" value="Helicase_ATP-bd"/>
</dbReference>
<keyword evidence="4 7" id="KW-0067">ATP-binding</keyword>
<evidence type="ECO:0000256" key="1">
    <source>
        <dbReference type="ARBA" id="ARBA00022741"/>
    </source>
</evidence>
<evidence type="ECO:0000259" key="10">
    <source>
        <dbReference type="PROSITE" id="PS51194"/>
    </source>
</evidence>
<dbReference type="GO" id="GO:0016787">
    <property type="term" value="F:hydrolase activity"/>
    <property type="evidence" value="ECO:0007669"/>
    <property type="project" value="UniProtKB-KW"/>
</dbReference>
<evidence type="ECO:0000256" key="4">
    <source>
        <dbReference type="ARBA" id="ARBA00022840"/>
    </source>
</evidence>
<accession>A0A1F5S287</accession>
<dbReference type="InterPro" id="IPR001650">
    <property type="entry name" value="Helicase_C-like"/>
</dbReference>
<dbReference type="EMBL" id="MFGA01000023">
    <property type="protein sequence ID" value="OGF20533.1"/>
    <property type="molecule type" value="Genomic_DNA"/>
</dbReference>
<organism evidence="12 13">
    <name type="scientific">Candidatus Falkowbacteria bacterium RIFOXYA2_FULL_38_12</name>
    <dbReference type="NCBI Taxonomy" id="1797993"/>
    <lineage>
        <taxon>Bacteria</taxon>
        <taxon>Candidatus Falkowiibacteriota</taxon>
    </lineage>
</organism>
<dbReference type="SUPFAM" id="SSF52540">
    <property type="entry name" value="P-loop containing nucleoside triphosphate hydrolases"/>
    <property type="match status" value="1"/>
</dbReference>
<evidence type="ECO:0000256" key="8">
    <source>
        <dbReference type="SAM" id="MobiDB-lite"/>
    </source>
</evidence>
<dbReference type="CDD" id="cd00268">
    <property type="entry name" value="DEADc"/>
    <property type="match status" value="1"/>
</dbReference>
<dbReference type="CDD" id="cd18787">
    <property type="entry name" value="SF2_C_DEAD"/>
    <property type="match status" value="1"/>
</dbReference>
<dbReference type="PROSITE" id="PS51195">
    <property type="entry name" value="Q_MOTIF"/>
    <property type="match status" value="1"/>
</dbReference>
<dbReference type="SMART" id="SM00487">
    <property type="entry name" value="DEXDc"/>
    <property type="match status" value="1"/>
</dbReference>
<comment type="similarity">
    <text evidence="5 7">Belongs to the DEAD box helicase family.</text>
</comment>
<keyword evidence="2 7" id="KW-0378">Hydrolase</keyword>
<dbReference type="PROSITE" id="PS51194">
    <property type="entry name" value="HELICASE_CTER"/>
    <property type="match status" value="1"/>
</dbReference>
<dbReference type="Pfam" id="PF00270">
    <property type="entry name" value="DEAD"/>
    <property type="match status" value="1"/>
</dbReference>
<evidence type="ECO:0000313" key="13">
    <source>
        <dbReference type="Proteomes" id="UP000177407"/>
    </source>
</evidence>
<dbReference type="InterPro" id="IPR044742">
    <property type="entry name" value="DEAD/DEAH_RhlB"/>
</dbReference>
<reference evidence="12 13" key="1">
    <citation type="journal article" date="2016" name="Nat. Commun.">
        <title>Thousands of microbial genomes shed light on interconnected biogeochemical processes in an aquifer system.</title>
        <authorList>
            <person name="Anantharaman K."/>
            <person name="Brown C.T."/>
            <person name="Hug L.A."/>
            <person name="Sharon I."/>
            <person name="Castelle C.J."/>
            <person name="Probst A.J."/>
            <person name="Thomas B.C."/>
            <person name="Singh A."/>
            <person name="Wilkins M.J."/>
            <person name="Karaoz U."/>
            <person name="Brodie E.L."/>
            <person name="Williams K.H."/>
            <person name="Hubbard S.S."/>
            <person name="Banfield J.F."/>
        </authorList>
    </citation>
    <scope>NUCLEOTIDE SEQUENCE [LARGE SCALE GENOMIC DNA]</scope>
</reference>
<dbReference type="InterPro" id="IPR014014">
    <property type="entry name" value="RNA_helicase_DEAD_Q_motif"/>
</dbReference>
<evidence type="ECO:0000256" key="5">
    <source>
        <dbReference type="ARBA" id="ARBA00038437"/>
    </source>
</evidence>
<evidence type="ECO:0008006" key="14">
    <source>
        <dbReference type="Google" id="ProtNLM"/>
    </source>
</evidence>
<dbReference type="PANTHER" id="PTHR47959:SF13">
    <property type="entry name" value="ATP-DEPENDENT RNA HELICASE RHLE"/>
    <property type="match status" value="1"/>
</dbReference>
<dbReference type="GO" id="GO:0005524">
    <property type="term" value="F:ATP binding"/>
    <property type="evidence" value="ECO:0007669"/>
    <property type="project" value="UniProtKB-KW"/>
</dbReference>
<evidence type="ECO:0000256" key="3">
    <source>
        <dbReference type="ARBA" id="ARBA00022806"/>
    </source>
</evidence>
<comment type="caution">
    <text evidence="12">The sequence shown here is derived from an EMBL/GenBank/DDBJ whole genome shotgun (WGS) entry which is preliminary data.</text>
</comment>
<dbReference type="GO" id="GO:0005829">
    <property type="term" value="C:cytosol"/>
    <property type="evidence" value="ECO:0007669"/>
    <property type="project" value="TreeGrafter"/>
</dbReference>
<dbReference type="InterPro" id="IPR000629">
    <property type="entry name" value="RNA-helicase_DEAD-box_CS"/>
</dbReference>
<dbReference type="Gene3D" id="3.40.50.300">
    <property type="entry name" value="P-loop containing nucleotide triphosphate hydrolases"/>
    <property type="match status" value="2"/>
</dbReference>
<evidence type="ECO:0000256" key="2">
    <source>
        <dbReference type="ARBA" id="ARBA00022801"/>
    </source>
</evidence>
<feature type="domain" description="DEAD-box RNA helicase Q" evidence="11">
    <location>
        <begin position="9"/>
        <end position="37"/>
    </location>
</feature>
<dbReference type="InterPro" id="IPR050079">
    <property type="entry name" value="DEAD_box_RNA_helicase"/>
</dbReference>
<dbReference type="SMART" id="SM00490">
    <property type="entry name" value="HELICc"/>
    <property type="match status" value="1"/>
</dbReference>
<feature type="region of interest" description="Disordered" evidence="8">
    <location>
        <begin position="385"/>
        <end position="411"/>
    </location>
</feature>
<evidence type="ECO:0000259" key="9">
    <source>
        <dbReference type="PROSITE" id="PS51192"/>
    </source>
</evidence>
<dbReference type="PROSITE" id="PS51192">
    <property type="entry name" value="HELICASE_ATP_BIND_1"/>
    <property type="match status" value="1"/>
</dbReference>
<evidence type="ECO:0000313" key="12">
    <source>
        <dbReference type="EMBL" id="OGF20533.1"/>
    </source>
</evidence>
<evidence type="ECO:0000259" key="11">
    <source>
        <dbReference type="PROSITE" id="PS51195"/>
    </source>
</evidence>
<keyword evidence="3 7" id="KW-0347">Helicase</keyword>
<dbReference type="AlphaFoldDB" id="A0A1F5S287"/>
<dbReference type="PROSITE" id="PS00039">
    <property type="entry name" value="DEAD_ATP_HELICASE"/>
    <property type="match status" value="1"/>
</dbReference>
<dbReference type="GO" id="GO:0003724">
    <property type="term" value="F:RNA helicase activity"/>
    <property type="evidence" value="ECO:0007669"/>
    <property type="project" value="InterPro"/>
</dbReference>
<name>A0A1F5S287_9BACT</name>
<feature type="short sequence motif" description="Q motif" evidence="6">
    <location>
        <begin position="9"/>
        <end position="37"/>
    </location>
</feature>
<keyword evidence="1 7" id="KW-0547">Nucleotide-binding</keyword>
<feature type="compositionally biased region" description="Low complexity" evidence="8">
    <location>
        <begin position="391"/>
        <end position="401"/>
    </location>
</feature>
<dbReference type="InterPro" id="IPR011545">
    <property type="entry name" value="DEAD/DEAH_box_helicase_dom"/>
</dbReference>
<feature type="domain" description="Helicase ATP-binding" evidence="9">
    <location>
        <begin position="40"/>
        <end position="208"/>
    </location>
</feature>
<feature type="domain" description="Helicase C-terminal" evidence="10">
    <location>
        <begin position="219"/>
        <end position="378"/>
    </location>
</feature>